<feature type="signal peptide" evidence="6">
    <location>
        <begin position="1"/>
        <end position="29"/>
    </location>
</feature>
<protein>
    <submittedName>
        <fullName evidence="8">Disulfide bond formation protein DsbA</fullName>
    </submittedName>
</protein>
<comment type="caution">
    <text evidence="8">The sequence shown here is derived from an EMBL/GenBank/DDBJ whole genome shotgun (WGS) entry which is preliminary data.</text>
</comment>
<dbReference type="InterPro" id="IPR012336">
    <property type="entry name" value="Thioredoxin-like_fold"/>
</dbReference>
<sequence>MFRILTQFRNLATISLICLILGWSLPAQADVKIDPQLEQQVLEIIRKNPEIILDSVEKYQEKQQQKLQQSRQEFINNFQANPQAIIGDSPTIGATKSKTVLIEFSDFECPYCAEANKTLKGLLAKYPGKFTLVYKHFPLYQIHDQALPAATAAWAAHQQGKFWEYHNTLFANQKQLGETLYLDTAKKLKLNLTKFNSDRKLANNSIGKDLLLAQKLGLGGTPSFIITSPNFSGPVKLTDIEKILQGKQ</sequence>
<dbReference type="STRING" id="1803587.GCA_001593825_01224"/>
<evidence type="ECO:0000256" key="3">
    <source>
        <dbReference type="ARBA" id="ARBA00023002"/>
    </source>
</evidence>
<name>A0A1B7VX21_APHFL</name>
<dbReference type="PROSITE" id="PS51352">
    <property type="entry name" value="THIOREDOXIN_2"/>
    <property type="match status" value="1"/>
</dbReference>
<evidence type="ECO:0000256" key="1">
    <source>
        <dbReference type="ARBA" id="ARBA00005791"/>
    </source>
</evidence>
<dbReference type="GO" id="GO:0016491">
    <property type="term" value="F:oxidoreductase activity"/>
    <property type="evidence" value="ECO:0007669"/>
    <property type="project" value="UniProtKB-KW"/>
</dbReference>
<accession>A0A1B7VX21</accession>
<evidence type="ECO:0000256" key="4">
    <source>
        <dbReference type="ARBA" id="ARBA00023157"/>
    </source>
</evidence>
<evidence type="ECO:0000313" key="9">
    <source>
        <dbReference type="Proteomes" id="UP000092382"/>
    </source>
</evidence>
<gene>
    <name evidence="8" type="ORF">AN481_10285</name>
</gene>
<feature type="domain" description="Thioredoxin" evidence="7">
    <location>
        <begin position="19"/>
        <end position="248"/>
    </location>
</feature>
<dbReference type="PATRIC" id="fig|1710894.3.peg.4126"/>
<dbReference type="PANTHER" id="PTHR13887:SF14">
    <property type="entry name" value="DISULFIDE BOND FORMATION PROTEIN D"/>
    <property type="match status" value="1"/>
</dbReference>
<evidence type="ECO:0000256" key="6">
    <source>
        <dbReference type="SAM" id="SignalP"/>
    </source>
</evidence>
<reference evidence="8 9" key="1">
    <citation type="submission" date="2015-09" db="EMBL/GenBank/DDBJ databases">
        <title>Whole genome shotgun sequence assembly of Aphanizomenon flos-aquae UKL13.</title>
        <authorList>
            <person name="Driscoll C."/>
        </authorList>
    </citation>
    <scope>NUCLEOTIDE SEQUENCE [LARGE SCALE GENOMIC DNA]</scope>
    <source>
        <strain evidence="8">MDT13</strain>
    </source>
</reference>
<dbReference type="EMBL" id="LJOY01000030">
    <property type="protein sequence ID" value="OBQ25416.1"/>
    <property type="molecule type" value="Genomic_DNA"/>
</dbReference>
<keyword evidence="5" id="KW-0676">Redox-active center</keyword>
<dbReference type="AlphaFoldDB" id="A0A1B7VX21"/>
<evidence type="ECO:0000313" key="8">
    <source>
        <dbReference type="EMBL" id="OBQ25416.1"/>
    </source>
</evidence>
<dbReference type="Proteomes" id="UP000092382">
    <property type="component" value="Unassembled WGS sequence"/>
</dbReference>
<dbReference type="PANTHER" id="PTHR13887">
    <property type="entry name" value="GLUTATHIONE S-TRANSFERASE KAPPA"/>
    <property type="match status" value="1"/>
</dbReference>
<keyword evidence="2 6" id="KW-0732">Signal</keyword>
<keyword evidence="3" id="KW-0560">Oxidoreductase</keyword>
<dbReference type="Pfam" id="PF13462">
    <property type="entry name" value="Thioredoxin_4"/>
    <property type="match status" value="1"/>
</dbReference>
<evidence type="ECO:0000256" key="5">
    <source>
        <dbReference type="ARBA" id="ARBA00023284"/>
    </source>
</evidence>
<evidence type="ECO:0000259" key="7">
    <source>
        <dbReference type="PROSITE" id="PS51352"/>
    </source>
</evidence>
<keyword evidence="4" id="KW-1015">Disulfide bond</keyword>
<dbReference type="SUPFAM" id="SSF52833">
    <property type="entry name" value="Thioredoxin-like"/>
    <property type="match status" value="1"/>
</dbReference>
<feature type="chain" id="PRO_5008600048" evidence="6">
    <location>
        <begin position="30"/>
        <end position="248"/>
    </location>
</feature>
<organism evidence="8 9">
    <name type="scientific">Aphanizomenon flos-aquae LD13</name>
    <dbReference type="NCBI Taxonomy" id="1710894"/>
    <lineage>
        <taxon>Bacteria</taxon>
        <taxon>Bacillati</taxon>
        <taxon>Cyanobacteriota</taxon>
        <taxon>Cyanophyceae</taxon>
        <taxon>Nostocales</taxon>
        <taxon>Aphanizomenonaceae</taxon>
        <taxon>Aphanizomenon</taxon>
    </lineage>
</organism>
<evidence type="ECO:0000256" key="2">
    <source>
        <dbReference type="ARBA" id="ARBA00022729"/>
    </source>
</evidence>
<dbReference type="InterPro" id="IPR013766">
    <property type="entry name" value="Thioredoxin_domain"/>
</dbReference>
<comment type="similarity">
    <text evidence="1">Belongs to the thioredoxin family. DsbA subfamily.</text>
</comment>
<proteinExistence type="inferred from homology"/>
<dbReference type="Gene3D" id="3.40.30.10">
    <property type="entry name" value="Glutaredoxin"/>
    <property type="match status" value="1"/>
</dbReference>
<dbReference type="InterPro" id="IPR036249">
    <property type="entry name" value="Thioredoxin-like_sf"/>
</dbReference>